<keyword evidence="5" id="KW-1185">Reference proteome</keyword>
<name>Q0AXN2_SYNWW</name>
<dbReference type="Pfam" id="PF13490">
    <property type="entry name" value="zf-HC2"/>
    <property type="match status" value="1"/>
</dbReference>
<feature type="domain" description="Putative zinc-finger" evidence="3">
    <location>
        <begin position="3"/>
        <end position="37"/>
    </location>
</feature>
<feature type="compositionally biased region" description="Polar residues" evidence="1">
    <location>
        <begin position="338"/>
        <end position="355"/>
    </location>
</feature>
<proteinExistence type="predicted"/>
<dbReference type="STRING" id="335541.Swol_1213"/>
<evidence type="ECO:0000256" key="2">
    <source>
        <dbReference type="SAM" id="Phobius"/>
    </source>
</evidence>
<keyword evidence="2" id="KW-0472">Membrane</keyword>
<protein>
    <recommendedName>
        <fullName evidence="3">Putative zinc-finger domain-containing protein</fullName>
    </recommendedName>
</protein>
<dbReference type="AlphaFoldDB" id="Q0AXN2"/>
<feature type="transmembrane region" description="Helical" evidence="2">
    <location>
        <begin position="104"/>
        <end position="123"/>
    </location>
</feature>
<evidence type="ECO:0000313" key="4">
    <source>
        <dbReference type="EMBL" id="ABI68522.1"/>
    </source>
</evidence>
<dbReference type="OrthoDB" id="9808253at2"/>
<feature type="region of interest" description="Disordered" evidence="1">
    <location>
        <begin position="334"/>
        <end position="355"/>
    </location>
</feature>
<keyword evidence="2" id="KW-1133">Transmembrane helix</keyword>
<dbReference type="RefSeq" id="WP_011640625.1">
    <property type="nucleotide sequence ID" value="NC_008346.1"/>
</dbReference>
<dbReference type="InterPro" id="IPR027383">
    <property type="entry name" value="Znf_put"/>
</dbReference>
<feature type="compositionally biased region" description="Polar residues" evidence="1">
    <location>
        <begin position="188"/>
        <end position="217"/>
    </location>
</feature>
<gene>
    <name evidence="4" type="ordered locus">Swol_1213</name>
</gene>
<sequence length="413" mass="46066">MDCQSLDRLIFSYCDNNLTPKKRLAVEEHLQKCFSCRHKLDLVILENELIKEATDIPQLSESFTGDLMMLIESRYGSIAPHDDSKELPGATLEKKKSKWGIMRARVAIAAVFLLVFMSVSYLLESGKINVADKTGTNTPIVPITLKQDTPKESILSAQSKSNTSVVESKFKEDVAKSPEYNNAQKIKTTQSQFDTSSEQNRQLSLQSTTNQTRLADNNNRDLQEVNRGKLSPSVYDEEPKMLLPSGLPESYQLIGASQGIEEYSFSYKKLDNGVELKITIVPQLKNDTDSLSLEPENQAIVAPPSTSSKMFSENLSNYSKMDTVELSIDEMNKEKNSEAQQHSANPSPDTTASPASTEMLNSIKETLLINKHEYQVTFSGYLAPEELATVAAVIDWQESKMTTEPTLSKEAQR</sequence>
<organism evidence="4 5">
    <name type="scientific">Syntrophomonas wolfei subsp. wolfei (strain DSM 2245B / Goettingen)</name>
    <dbReference type="NCBI Taxonomy" id="335541"/>
    <lineage>
        <taxon>Bacteria</taxon>
        <taxon>Bacillati</taxon>
        <taxon>Bacillota</taxon>
        <taxon>Clostridia</taxon>
        <taxon>Eubacteriales</taxon>
        <taxon>Syntrophomonadaceae</taxon>
        <taxon>Syntrophomonas</taxon>
    </lineage>
</organism>
<evidence type="ECO:0000313" key="5">
    <source>
        <dbReference type="Proteomes" id="UP000001968"/>
    </source>
</evidence>
<dbReference type="Proteomes" id="UP000001968">
    <property type="component" value="Chromosome"/>
</dbReference>
<dbReference type="KEGG" id="swo:Swol_1213"/>
<dbReference type="EMBL" id="CP000448">
    <property type="protein sequence ID" value="ABI68522.1"/>
    <property type="molecule type" value="Genomic_DNA"/>
</dbReference>
<evidence type="ECO:0000256" key="1">
    <source>
        <dbReference type="SAM" id="MobiDB-lite"/>
    </source>
</evidence>
<evidence type="ECO:0000259" key="3">
    <source>
        <dbReference type="Pfam" id="PF13490"/>
    </source>
</evidence>
<feature type="region of interest" description="Disordered" evidence="1">
    <location>
        <begin position="188"/>
        <end position="219"/>
    </location>
</feature>
<accession>Q0AXN2</accession>
<dbReference type="HOGENOM" id="CLU_665533_0_0_9"/>
<keyword evidence="2" id="KW-0812">Transmembrane</keyword>
<reference evidence="5" key="1">
    <citation type="journal article" date="2010" name="Environ. Microbiol.">
        <title>The genome of Syntrophomonas wolfei: new insights into syntrophic metabolism and biohydrogen production.</title>
        <authorList>
            <person name="Sieber J.R."/>
            <person name="Sims D.R."/>
            <person name="Han C."/>
            <person name="Kim E."/>
            <person name="Lykidis A."/>
            <person name="Lapidus A.L."/>
            <person name="McDonnald E."/>
            <person name="Rohlin L."/>
            <person name="Culley D.E."/>
            <person name="Gunsalus R."/>
            <person name="McInerney M.J."/>
        </authorList>
    </citation>
    <scope>NUCLEOTIDE SEQUENCE [LARGE SCALE GENOMIC DNA]</scope>
    <source>
        <strain evidence="5">DSM 2245B / Goettingen</strain>
    </source>
</reference>
<dbReference type="eggNOG" id="ENOG50324K1">
    <property type="taxonomic scope" value="Bacteria"/>
</dbReference>